<evidence type="ECO:0000256" key="4">
    <source>
        <dbReference type="ARBA" id="ARBA00022989"/>
    </source>
</evidence>
<sequence>MEQLYIFAIAFIASFIGSIQLGPVNLTILQTSVNKNFTAAFYAAVGGCLPEIIYAAIAVAGTSLIAPDGWFMKYAGFIMVPLLLGLGIHKIRSKSTTEETKLDLPDSKVGDFSKGFMLSILNPLLLPYWSSVLIYNTSLNVISLDNPIDKTLFVFGAAAGALGLLMLFAWFGHWKKEKINKLVNGNINKSIGYIFIALAGIQLVVLILRLRHLI</sequence>
<evidence type="ECO:0000256" key="5">
    <source>
        <dbReference type="ARBA" id="ARBA00023136"/>
    </source>
</evidence>
<dbReference type="Pfam" id="PF01810">
    <property type="entry name" value="LysE"/>
    <property type="match status" value="1"/>
</dbReference>
<reference evidence="7 8" key="1">
    <citation type="submission" date="2017-05" db="EMBL/GenBank/DDBJ databases">
        <authorList>
            <person name="Varghese N."/>
            <person name="Submissions S."/>
        </authorList>
    </citation>
    <scope>NUCLEOTIDE SEQUENCE [LARGE SCALE GENOMIC DNA]</scope>
    <source>
        <strain evidence="7 8">DSM 21342</strain>
    </source>
</reference>
<feature type="transmembrane region" description="Helical" evidence="6">
    <location>
        <begin position="40"/>
        <end position="65"/>
    </location>
</feature>
<keyword evidence="4 6" id="KW-1133">Transmembrane helix</keyword>
<dbReference type="GO" id="GO:0005886">
    <property type="term" value="C:plasma membrane"/>
    <property type="evidence" value="ECO:0007669"/>
    <property type="project" value="UniProtKB-SubCell"/>
</dbReference>
<feature type="transmembrane region" description="Helical" evidence="6">
    <location>
        <begin position="71"/>
        <end position="91"/>
    </location>
</feature>
<evidence type="ECO:0000256" key="2">
    <source>
        <dbReference type="ARBA" id="ARBA00022475"/>
    </source>
</evidence>
<dbReference type="AlphaFoldDB" id="A0A521E0P6"/>
<proteinExistence type="predicted"/>
<protein>
    <submittedName>
        <fullName evidence="7">Threonine/homoserine/homoserine lactone efflux protein</fullName>
    </submittedName>
</protein>
<accession>A0A521E0P6</accession>
<dbReference type="RefSeq" id="WP_142604493.1">
    <property type="nucleotide sequence ID" value="NZ_FXSZ01000010.1"/>
</dbReference>
<dbReference type="EMBL" id="FXSZ01000010">
    <property type="protein sequence ID" value="SMO77543.1"/>
    <property type="molecule type" value="Genomic_DNA"/>
</dbReference>
<dbReference type="OrthoDB" id="792366at2"/>
<feature type="transmembrane region" description="Helical" evidence="6">
    <location>
        <begin position="112"/>
        <end position="131"/>
    </location>
</feature>
<evidence type="ECO:0000256" key="6">
    <source>
        <dbReference type="SAM" id="Phobius"/>
    </source>
</evidence>
<keyword evidence="3 6" id="KW-0812">Transmembrane</keyword>
<feature type="transmembrane region" description="Helical" evidence="6">
    <location>
        <begin position="6"/>
        <end position="28"/>
    </location>
</feature>
<evidence type="ECO:0000256" key="3">
    <source>
        <dbReference type="ARBA" id="ARBA00022692"/>
    </source>
</evidence>
<organism evidence="7 8">
    <name type="scientific">Solitalea koreensis</name>
    <dbReference type="NCBI Taxonomy" id="543615"/>
    <lineage>
        <taxon>Bacteria</taxon>
        <taxon>Pseudomonadati</taxon>
        <taxon>Bacteroidota</taxon>
        <taxon>Sphingobacteriia</taxon>
        <taxon>Sphingobacteriales</taxon>
        <taxon>Sphingobacteriaceae</taxon>
        <taxon>Solitalea</taxon>
    </lineage>
</organism>
<feature type="transmembrane region" description="Helical" evidence="6">
    <location>
        <begin position="191"/>
        <end position="210"/>
    </location>
</feature>
<dbReference type="InterPro" id="IPR001123">
    <property type="entry name" value="LeuE-type"/>
</dbReference>
<evidence type="ECO:0000313" key="7">
    <source>
        <dbReference type="EMBL" id="SMO77543.1"/>
    </source>
</evidence>
<evidence type="ECO:0000313" key="8">
    <source>
        <dbReference type="Proteomes" id="UP000315971"/>
    </source>
</evidence>
<comment type="subcellular location">
    <subcellularLocation>
        <location evidence="1">Cell membrane</location>
        <topology evidence="1">Multi-pass membrane protein</topology>
    </subcellularLocation>
</comment>
<evidence type="ECO:0000256" key="1">
    <source>
        <dbReference type="ARBA" id="ARBA00004651"/>
    </source>
</evidence>
<name>A0A521E0P6_9SPHI</name>
<dbReference type="Proteomes" id="UP000315971">
    <property type="component" value="Unassembled WGS sequence"/>
</dbReference>
<gene>
    <name evidence="7" type="ORF">SAMN06265350_1108</name>
</gene>
<dbReference type="GO" id="GO:0006865">
    <property type="term" value="P:amino acid transport"/>
    <property type="evidence" value="ECO:0007669"/>
    <property type="project" value="InterPro"/>
</dbReference>
<keyword evidence="5 6" id="KW-0472">Membrane</keyword>
<keyword evidence="2" id="KW-1003">Cell membrane</keyword>
<feature type="transmembrane region" description="Helical" evidence="6">
    <location>
        <begin position="151"/>
        <end position="171"/>
    </location>
</feature>
<keyword evidence="8" id="KW-1185">Reference proteome</keyword>